<dbReference type="PANTHER" id="PTHR34360">
    <property type="entry name" value="OS08G0519400 PROTEIN"/>
    <property type="match status" value="1"/>
</dbReference>
<proteinExistence type="predicted"/>
<evidence type="ECO:0000259" key="7">
    <source>
        <dbReference type="PROSITE" id="PS51195"/>
    </source>
</evidence>
<dbReference type="GO" id="GO:0016787">
    <property type="term" value="F:hydrolase activity"/>
    <property type="evidence" value="ECO:0007669"/>
    <property type="project" value="UniProtKB-KW"/>
</dbReference>
<keyword evidence="4" id="KW-0067">ATP-binding</keyword>
<accession>A0A078G841</accession>
<evidence type="ECO:0000256" key="1">
    <source>
        <dbReference type="ARBA" id="ARBA00022741"/>
    </source>
</evidence>
<organism evidence="8 9">
    <name type="scientific">Brassica napus</name>
    <name type="common">Rape</name>
    <dbReference type="NCBI Taxonomy" id="3708"/>
    <lineage>
        <taxon>Eukaryota</taxon>
        <taxon>Viridiplantae</taxon>
        <taxon>Streptophyta</taxon>
        <taxon>Embryophyta</taxon>
        <taxon>Tracheophyta</taxon>
        <taxon>Spermatophyta</taxon>
        <taxon>Magnoliopsida</taxon>
        <taxon>eudicotyledons</taxon>
        <taxon>Gunneridae</taxon>
        <taxon>Pentapetalae</taxon>
        <taxon>rosids</taxon>
        <taxon>malvids</taxon>
        <taxon>Brassicales</taxon>
        <taxon>Brassicaceae</taxon>
        <taxon>Brassiceae</taxon>
        <taxon>Brassica</taxon>
    </lineage>
</organism>
<dbReference type="InterPro" id="IPR014014">
    <property type="entry name" value="RNA_helicase_DEAD_Q_motif"/>
</dbReference>
<keyword evidence="3" id="KW-0347">Helicase</keyword>
<dbReference type="STRING" id="3708.A0A078G841"/>
<dbReference type="PROSITE" id="PS51195">
    <property type="entry name" value="Q_MOTIF"/>
    <property type="match status" value="1"/>
</dbReference>
<dbReference type="EMBL" id="LK032112">
    <property type="protein sequence ID" value="CDY20823.1"/>
    <property type="molecule type" value="Genomic_DNA"/>
</dbReference>
<name>A0A078G841_BRANA</name>
<dbReference type="GO" id="GO:0005524">
    <property type="term" value="F:ATP binding"/>
    <property type="evidence" value="ECO:0007669"/>
    <property type="project" value="UniProtKB-KW"/>
</dbReference>
<gene>
    <name evidence="8" type="primary">BnaC07g06720D</name>
    <name evidence="8" type="ORF">GSBRNA2T00013087001</name>
</gene>
<dbReference type="InterPro" id="IPR011545">
    <property type="entry name" value="DEAD/DEAH_box_helicase_dom"/>
</dbReference>
<keyword evidence="9" id="KW-1185">Reference proteome</keyword>
<dbReference type="Gene3D" id="3.40.50.300">
    <property type="entry name" value="P-loop containing nucleotide triphosphate hydrolases"/>
    <property type="match status" value="1"/>
</dbReference>
<dbReference type="Gramene" id="CDY20823">
    <property type="protein sequence ID" value="CDY20823"/>
    <property type="gene ID" value="GSBRNA2T00013087001"/>
</dbReference>
<reference evidence="8 9" key="1">
    <citation type="journal article" date="2014" name="Science">
        <title>Plant genetics. Early allopolyploid evolution in the post-Neolithic Brassica napus oilseed genome.</title>
        <authorList>
            <person name="Chalhoub B."/>
            <person name="Denoeud F."/>
            <person name="Liu S."/>
            <person name="Parkin I.A."/>
            <person name="Tang H."/>
            <person name="Wang X."/>
            <person name="Chiquet J."/>
            <person name="Belcram H."/>
            <person name="Tong C."/>
            <person name="Samans B."/>
            <person name="Correa M."/>
            <person name="Da Silva C."/>
            <person name="Just J."/>
            <person name="Falentin C."/>
            <person name="Koh C.S."/>
            <person name="Le Clainche I."/>
            <person name="Bernard M."/>
            <person name="Bento P."/>
            <person name="Noel B."/>
            <person name="Labadie K."/>
            <person name="Alberti A."/>
            <person name="Charles M."/>
            <person name="Arnaud D."/>
            <person name="Guo H."/>
            <person name="Daviaud C."/>
            <person name="Alamery S."/>
            <person name="Jabbari K."/>
            <person name="Zhao M."/>
            <person name="Edger P.P."/>
            <person name="Chelaifa H."/>
            <person name="Tack D."/>
            <person name="Lassalle G."/>
            <person name="Mestiri I."/>
            <person name="Schnel N."/>
            <person name="Le Paslier M.C."/>
            <person name="Fan G."/>
            <person name="Renault V."/>
            <person name="Bayer P.E."/>
            <person name="Golicz A.A."/>
            <person name="Manoli S."/>
            <person name="Lee T.H."/>
            <person name="Thi V.H."/>
            <person name="Chalabi S."/>
            <person name="Hu Q."/>
            <person name="Fan C."/>
            <person name="Tollenaere R."/>
            <person name="Lu Y."/>
            <person name="Battail C."/>
            <person name="Shen J."/>
            <person name="Sidebottom C.H."/>
            <person name="Wang X."/>
            <person name="Canaguier A."/>
            <person name="Chauveau A."/>
            <person name="Berard A."/>
            <person name="Deniot G."/>
            <person name="Guan M."/>
            <person name="Liu Z."/>
            <person name="Sun F."/>
            <person name="Lim Y.P."/>
            <person name="Lyons E."/>
            <person name="Town C.D."/>
            <person name="Bancroft I."/>
            <person name="Wang X."/>
            <person name="Meng J."/>
            <person name="Ma J."/>
            <person name="Pires J.C."/>
            <person name="King G.J."/>
            <person name="Brunel D."/>
            <person name="Delourme R."/>
            <person name="Renard M."/>
            <person name="Aury J.M."/>
            <person name="Adams K.L."/>
            <person name="Batley J."/>
            <person name="Snowdon R.J."/>
            <person name="Tost J."/>
            <person name="Edwards D."/>
            <person name="Zhou Y."/>
            <person name="Hua W."/>
            <person name="Sharpe A.G."/>
            <person name="Paterson A.H."/>
            <person name="Guan C."/>
            <person name="Wincker P."/>
        </authorList>
    </citation>
    <scope>NUCLEOTIDE SEQUENCE [LARGE SCALE GENOMIC DNA]</scope>
    <source>
        <strain evidence="9">cv. Darmor-bzh</strain>
    </source>
</reference>
<feature type="coiled-coil region" evidence="6">
    <location>
        <begin position="149"/>
        <end position="176"/>
    </location>
</feature>
<dbReference type="GO" id="GO:0003676">
    <property type="term" value="F:nucleic acid binding"/>
    <property type="evidence" value="ECO:0007669"/>
    <property type="project" value="InterPro"/>
</dbReference>
<dbReference type="AlphaFoldDB" id="A0A078G841"/>
<evidence type="ECO:0000313" key="9">
    <source>
        <dbReference type="Proteomes" id="UP000028999"/>
    </source>
</evidence>
<feature type="domain" description="DEAD-box RNA helicase Q" evidence="7">
    <location>
        <begin position="3"/>
        <end position="31"/>
    </location>
</feature>
<dbReference type="Proteomes" id="UP000028999">
    <property type="component" value="Unassembled WGS sequence"/>
</dbReference>
<evidence type="ECO:0000313" key="8">
    <source>
        <dbReference type="EMBL" id="CDY20823.1"/>
    </source>
</evidence>
<sequence>MAESFEELGLSEEVMGALKEMSIEAPTEIQCIGIPAVMDRKSVVLGSHTGSGKTLAYLLPIVQLMREDEATLESQVDEKAREVKGKDELVAEEEKLLKEKEDKIVSLQTEVSSLQGSSDSAKQLGKVQARVVELEKQVRLLSGGTGNFLEQKNKEKTSTEARTKEAEKKLTELNSSLDKVCIFPLVSLSILGTW</sequence>
<dbReference type="SUPFAM" id="SSF52540">
    <property type="entry name" value="P-loop containing nucleoside triphosphate hydrolases"/>
    <property type="match status" value="1"/>
</dbReference>
<evidence type="ECO:0000256" key="5">
    <source>
        <dbReference type="PROSITE-ProRule" id="PRU00552"/>
    </source>
</evidence>
<feature type="short sequence motif" description="Q motif" evidence="5">
    <location>
        <begin position="3"/>
        <end position="31"/>
    </location>
</feature>
<dbReference type="Pfam" id="PF00270">
    <property type="entry name" value="DEAD"/>
    <property type="match status" value="1"/>
</dbReference>
<dbReference type="PaxDb" id="3708-A0A078G841"/>
<feature type="coiled-coil region" evidence="6">
    <location>
        <begin position="83"/>
        <end position="117"/>
    </location>
</feature>
<dbReference type="InterPro" id="IPR027417">
    <property type="entry name" value="P-loop_NTPase"/>
</dbReference>
<evidence type="ECO:0000256" key="3">
    <source>
        <dbReference type="ARBA" id="ARBA00022806"/>
    </source>
</evidence>
<dbReference type="PANTHER" id="PTHR34360:SF12">
    <property type="entry name" value="BNAA03G51420D PROTEIN"/>
    <property type="match status" value="1"/>
</dbReference>
<dbReference type="GO" id="GO:0003724">
    <property type="term" value="F:RNA helicase activity"/>
    <property type="evidence" value="ECO:0007669"/>
    <property type="project" value="InterPro"/>
</dbReference>
<keyword evidence="1" id="KW-0547">Nucleotide-binding</keyword>
<protein>
    <submittedName>
        <fullName evidence="8">BnaC07g06720D protein</fullName>
    </submittedName>
</protein>
<evidence type="ECO:0000256" key="6">
    <source>
        <dbReference type="SAM" id="Coils"/>
    </source>
</evidence>
<evidence type="ECO:0000256" key="4">
    <source>
        <dbReference type="ARBA" id="ARBA00022840"/>
    </source>
</evidence>
<keyword evidence="2" id="KW-0378">Hydrolase</keyword>
<keyword evidence="6" id="KW-0175">Coiled coil</keyword>
<evidence type="ECO:0000256" key="2">
    <source>
        <dbReference type="ARBA" id="ARBA00022801"/>
    </source>
</evidence>